<proteinExistence type="predicted"/>
<accession>A0AAV7RDA9</accession>
<reference evidence="2" key="1">
    <citation type="journal article" date="2022" name="bioRxiv">
        <title>Sequencing and chromosome-scale assembly of the giantPleurodeles waltlgenome.</title>
        <authorList>
            <person name="Brown T."/>
            <person name="Elewa A."/>
            <person name="Iarovenko S."/>
            <person name="Subramanian E."/>
            <person name="Araus A.J."/>
            <person name="Petzold A."/>
            <person name="Susuki M."/>
            <person name="Suzuki K.-i.T."/>
            <person name="Hayashi T."/>
            <person name="Toyoda A."/>
            <person name="Oliveira C."/>
            <person name="Osipova E."/>
            <person name="Leigh N.D."/>
            <person name="Simon A."/>
            <person name="Yun M.H."/>
        </authorList>
    </citation>
    <scope>NUCLEOTIDE SEQUENCE</scope>
    <source>
        <strain evidence="2">20211129_DDA</strain>
        <tissue evidence="2">Liver</tissue>
    </source>
</reference>
<name>A0AAV7RDA9_PLEWA</name>
<dbReference type="AlphaFoldDB" id="A0AAV7RDA9"/>
<evidence type="ECO:0000313" key="2">
    <source>
        <dbReference type="EMBL" id="KAJ1148700.1"/>
    </source>
</evidence>
<evidence type="ECO:0000256" key="1">
    <source>
        <dbReference type="SAM" id="MobiDB-lite"/>
    </source>
</evidence>
<comment type="caution">
    <text evidence="2">The sequence shown here is derived from an EMBL/GenBank/DDBJ whole genome shotgun (WGS) entry which is preliminary data.</text>
</comment>
<keyword evidence="3" id="KW-1185">Reference proteome</keyword>
<sequence length="105" mass="11064">MKHGLSGRAPSHSRARRGTRTSSRRQQSVNEGHPGRCWQAAAHAVPREQTCQWPGRVTLGGEEAGPAFLAASGGDGDAPCTKNKPVTRGTGKEMGTGRGKAESSW</sequence>
<feature type="compositionally biased region" description="Basic residues" evidence="1">
    <location>
        <begin position="1"/>
        <end position="23"/>
    </location>
</feature>
<feature type="region of interest" description="Disordered" evidence="1">
    <location>
        <begin position="66"/>
        <end position="105"/>
    </location>
</feature>
<gene>
    <name evidence="2" type="ORF">NDU88_001528</name>
</gene>
<feature type="region of interest" description="Disordered" evidence="1">
    <location>
        <begin position="1"/>
        <end position="35"/>
    </location>
</feature>
<protein>
    <submittedName>
        <fullName evidence="2">Uncharacterized protein</fullName>
    </submittedName>
</protein>
<organism evidence="2 3">
    <name type="scientific">Pleurodeles waltl</name>
    <name type="common">Iberian ribbed newt</name>
    <dbReference type="NCBI Taxonomy" id="8319"/>
    <lineage>
        <taxon>Eukaryota</taxon>
        <taxon>Metazoa</taxon>
        <taxon>Chordata</taxon>
        <taxon>Craniata</taxon>
        <taxon>Vertebrata</taxon>
        <taxon>Euteleostomi</taxon>
        <taxon>Amphibia</taxon>
        <taxon>Batrachia</taxon>
        <taxon>Caudata</taxon>
        <taxon>Salamandroidea</taxon>
        <taxon>Salamandridae</taxon>
        <taxon>Pleurodelinae</taxon>
        <taxon>Pleurodeles</taxon>
    </lineage>
</organism>
<dbReference type="EMBL" id="JANPWB010000009">
    <property type="protein sequence ID" value="KAJ1148700.1"/>
    <property type="molecule type" value="Genomic_DNA"/>
</dbReference>
<evidence type="ECO:0000313" key="3">
    <source>
        <dbReference type="Proteomes" id="UP001066276"/>
    </source>
</evidence>
<dbReference type="Proteomes" id="UP001066276">
    <property type="component" value="Chromosome 5"/>
</dbReference>